<sequence>MSERKLPKFIICFCTGECPGFAKLNLWKLINYVRNELDVEYAIIHPQLCVTDGDQFLRDYLKQGDKDSVFIIGGCDPRMQRKMFKDVFTEKGLDFDKQVVSLDLRNMETEEAMKKLAEAVNKIVGG</sequence>
<evidence type="ECO:0008006" key="3">
    <source>
        <dbReference type="Google" id="ProtNLM"/>
    </source>
</evidence>
<dbReference type="KEGG" id="oyw:OdinLCB4_007285"/>
<dbReference type="Proteomes" id="UP000186851">
    <property type="component" value="Chromosome"/>
</dbReference>
<reference evidence="1" key="1">
    <citation type="journal article" date="2017" name="Nature">
        <title>Asgard archaea illuminate the origin of eukaryotic cellular complexity.</title>
        <authorList>
            <person name="Zaremba-Niedzwiedzka K."/>
            <person name="Caceres E.F."/>
            <person name="Saw J.H."/>
            <person name="Backstrom D."/>
            <person name="Juzokaite L."/>
            <person name="Vancaester E."/>
            <person name="Seitz K.W."/>
            <person name="Anantharaman K."/>
            <person name="Starnawski P."/>
            <person name="Kjeldsen K.U."/>
            <person name="Scott M.B."/>
            <person name="Nunoura T."/>
            <person name="Banfield J.F."/>
            <person name="Schramm A."/>
            <person name="Baker B.J."/>
            <person name="Spang A."/>
            <person name="Ettema T.J.G."/>
        </authorList>
    </citation>
    <scope>NUCLEOTIDE SEQUENCE</scope>
    <source>
        <strain evidence="1">LCB_4</strain>
    </source>
</reference>
<accession>A0AAF0D253</accession>
<evidence type="ECO:0000313" key="2">
    <source>
        <dbReference type="Proteomes" id="UP000186851"/>
    </source>
</evidence>
<organism evidence="1 2">
    <name type="scientific">Odinarchaeota yellowstonii (strain LCB_4)</name>
    <dbReference type="NCBI Taxonomy" id="1841599"/>
    <lineage>
        <taxon>Archaea</taxon>
        <taxon>Promethearchaeati</taxon>
        <taxon>Candidatus Odinarchaeota</taxon>
        <taxon>Candidatus Odinarchaeia</taxon>
        <taxon>Candidatus Odinarchaeales</taxon>
        <taxon>Candidatus Odinarchaeaceae</taxon>
        <taxon>Candidatus Odinarchaeum</taxon>
    </lineage>
</organism>
<dbReference type="EMBL" id="CP091871">
    <property type="protein sequence ID" value="WEU40261.1"/>
    <property type="molecule type" value="Genomic_DNA"/>
</dbReference>
<gene>
    <name evidence="1" type="ORF">OdinLCB4_007285</name>
</gene>
<proteinExistence type="predicted"/>
<reference evidence="1" key="2">
    <citation type="journal article" date="2022" name="Nat. Microbiol.">
        <title>A closed Candidatus Odinarchaeum chromosome exposes Asgard archaeal viruses.</title>
        <authorList>
            <person name="Tamarit D."/>
            <person name="Caceres E.F."/>
            <person name="Krupovic M."/>
            <person name="Nijland R."/>
            <person name="Eme L."/>
            <person name="Robinson N.P."/>
            <person name="Ettema T.J.G."/>
        </authorList>
    </citation>
    <scope>NUCLEOTIDE SEQUENCE</scope>
    <source>
        <strain evidence="1">LCB_4</strain>
    </source>
</reference>
<name>A0AAF0D253_ODILC</name>
<dbReference type="AlphaFoldDB" id="A0AAF0D253"/>
<evidence type="ECO:0000313" key="1">
    <source>
        <dbReference type="EMBL" id="WEU40261.1"/>
    </source>
</evidence>
<protein>
    <recommendedName>
        <fullName evidence="3">Heterodisulfide reductase subunit A-like protein</fullName>
    </recommendedName>
</protein>